<reference evidence="1" key="2">
    <citation type="submission" date="2013-05" db="EMBL/GenBank/DDBJ databases">
        <authorList>
            <person name="Carter J.-M."/>
            <person name="Baker S.C."/>
            <person name="Pink R."/>
            <person name="Carter D.R.F."/>
            <person name="Collins A."/>
            <person name="Tomlin J."/>
            <person name="Gibbs M."/>
            <person name="Breuker C.J."/>
        </authorList>
    </citation>
    <scope>NUCLEOTIDE SEQUENCE</scope>
    <source>
        <tissue evidence="1">Ovary</tissue>
    </source>
</reference>
<proteinExistence type="predicted"/>
<accession>S4P0N6</accession>
<dbReference type="AlphaFoldDB" id="S4P0N6"/>
<reference evidence="1" key="1">
    <citation type="journal article" date="2013" name="BMC Genomics">
        <title>Unscrambling butterfly oogenesis.</title>
        <authorList>
            <person name="Carter J.M."/>
            <person name="Baker S.C."/>
            <person name="Pink R."/>
            <person name="Carter D.R."/>
            <person name="Collins A."/>
            <person name="Tomlin J."/>
            <person name="Gibbs M."/>
            <person name="Breuker C.J."/>
        </authorList>
    </citation>
    <scope>NUCLEOTIDE SEQUENCE</scope>
    <source>
        <tissue evidence="1">Ovary</tissue>
    </source>
</reference>
<sequence length="90" mass="10316">MLTTMQRQMCDTNFTVLYGELPPMIFASQGYDNALKLTKDVDYDALYSDLAKTESGLEVIKNGPKSPQRPLWVTKKRLERFREVALDLLS</sequence>
<name>S4P0N6_9NEOP</name>
<organism evidence="1">
    <name type="scientific">Pararge aegeria</name>
    <name type="common">speckled wood butterfly</name>
    <dbReference type="NCBI Taxonomy" id="116150"/>
    <lineage>
        <taxon>Eukaryota</taxon>
        <taxon>Metazoa</taxon>
        <taxon>Ecdysozoa</taxon>
        <taxon>Arthropoda</taxon>
        <taxon>Hexapoda</taxon>
        <taxon>Insecta</taxon>
        <taxon>Pterygota</taxon>
        <taxon>Neoptera</taxon>
        <taxon>Endopterygota</taxon>
        <taxon>Lepidoptera</taxon>
        <taxon>Glossata</taxon>
        <taxon>Ditrysia</taxon>
        <taxon>Papilionoidea</taxon>
        <taxon>Nymphalidae</taxon>
        <taxon>Satyrinae</taxon>
        <taxon>Satyrini</taxon>
        <taxon>Parargina</taxon>
        <taxon>Pararge</taxon>
    </lineage>
</organism>
<feature type="non-terminal residue" evidence="1">
    <location>
        <position position="90"/>
    </location>
</feature>
<dbReference type="EMBL" id="GAIX01010837">
    <property type="protein sequence ID" value="JAA81723.1"/>
    <property type="molecule type" value="Transcribed_RNA"/>
</dbReference>
<evidence type="ECO:0000313" key="1">
    <source>
        <dbReference type="EMBL" id="JAA81723.1"/>
    </source>
</evidence>
<protein>
    <submittedName>
        <fullName evidence="1">Uncharacterized protein</fullName>
    </submittedName>
</protein>